<sequence length="929" mass="101878">MAGYQHDEANGAPPNLLGTVFPGRYVYQRMDAAESQADVDMAELNSLDHNTTKGGMVVNSSVPMDPISPATVPNSRSGTSHGAEDVSPITPGQSEVAQSPGGTDSNNSSAPNAPAAAPAVRRPSRKSRFTELLRRSLSSSVSSNDGRTRSLSGFEPAREMTQQDTSYNPTRSQSSAHQLDPIRENEPPGNRDDVDNFSLKYSQAPLDCHSRRDVHVRRRSWLYIMLMIFSLYSTVLSGIWFVVAIIQPRYGKGISSSNGAGVVAPSTASLVTALLAKTTELTFVTVFVAFVGQVLTRRAFIKGSQGVTLAEMTMRNWIIQPGSLFTHWDSIPYTGGTFLGVLTLVATLGGIFYTTASDAMVTPKLIFGDWEHRAISGRVKASYANPYYVLDSCTTPINKTIDEWNAGPSCLAVYYSGQSYRNLLEFMATWQNLVNSSHTASTTDIYARPGGTALLYDNTTLYPAWVDGEYSDPAKQFATAKRVINNVSMSMPHPGIYQAATDPTNGILQPSDLSGVGEYQIRASVASPSVNVLCANLNRTELEPLIYATWPDARTVGTEIPFQRTGVADWMDDVPVASEDEWLNSTVVDDIFLWGEKYGRRPPVFPMYPIDYNMITNTSVISSDSIYILAKSGLVEDYTVCQLRSWLSPKCSTQFNISGIAGAQMRAHCEDTHDENAYSHSQPAMPETGNMDWKNMVDQWRLSMDLNGGSTNSNASNARILTNFILNSTRLEPLLPSMGEALAVLASSTLVIGGQDASFRQYWDASYGAQELPNGVYEEFNATIKMQQYASAHTEDWQAIFYPVLGLVFVVNVVCLLYLLFVYGMVTDYTEPRNMFALAVNSPPSRQLDGSCGGGPEARELVVPWRVGYAESANHYFFEEASDRPLKGKWKNSAAASRTSGLNLLAEQTNEGGRYRSSYQKLSASRMFL</sequence>
<dbReference type="GeneID" id="19272237"/>
<keyword evidence="4" id="KW-1185">Reference proteome</keyword>
<feature type="compositionally biased region" description="Polar residues" evidence="1">
    <location>
        <begin position="50"/>
        <end position="62"/>
    </location>
</feature>
<feature type="transmembrane region" description="Helical" evidence="2">
    <location>
        <begin position="800"/>
        <end position="826"/>
    </location>
</feature>
<accession>W3XA13</accession>
<feature type="transmembrane region" description="Helical" evidence="2">
    <location>
        <begin position="333"/>
        <end position="353"/>
    </location>
</feature>
<organism evidence="3 4">
    <name type="scientific">Pestalotiopsis fici (strain W106-1 / CGMCC3.15140)</name>
    <dbReference type="NCBI Taxonomy" id="1229662"/>
    <lineage>
        <taxon>Eukaryota</taxon>
        <taxon>Fungi</taxon>
        <taxon>Dikarya</taxon>
        <taxon>Ascomycota</taxon>
        <taxon>Pezizomycotina</taxon>
        <taxon>Sordariomycetes</taxon>
        <taxon>Xylariomycetidae</taxon>
        <taxon>Amphisphaeriales</taxon>
        <taxon>Sporocadaceae</taxon>
        <taxon>Pestalotiopsis</taxon>
    </lineage>
</organism>
<evidence type="ECO:0000256" key="2">
    <source>
        <dbReference type="SAM" id="Phobius"/>
    </source>
</evidence>
<feature type="transmembrane region" description="Helical" evidence="2">
    <location>
        <begin position="221"/>
        <end position="246"/>
    </location>
</feature>
<dbReference type="HOGENOM" id="CLU_012014_0_0_1"/>
<dbReference type="EMBL" id="KI912112">
    <property type="protein sequence ID" value="ETS82222.1"/>
    <property type="molecule type" value="Genomic_DNA"/>
</dbReference>
<dbReference type="InParanoid" id="W3XA13"/>
<evidence type="ECO:0000256" key="1">
    <source>
        <dbReference type="SAM" id="MobiDB-lite"/>
    </source>
</evidence>
<evidence type="ECO:0000313" key="4">
    <source>
        <dbReference type="Proteomes" id="UP000030651"/>
    </source>
</evidence>
<reference evidence="4" key="1">
    <citation type="journal article" date="2015" name="BMC Genomics">
        <title>Genomic and transcriptomic analysis of the endophytic fungus Pestalotiopsis fici reveals its lifestyle and high potential for synthesis of natural products.</title>
        <authorList>
            <person name="Wang X."/>
            <person name="Zhang X."/>
            <person name="Liu L."/>
            <person name="Xiang M."/>
            <person name="Wang W."/>
            <person name="Sun X."/>
            <person name="Che Y."/>
            <person name="Guo L."/>
            <person name="Liu G."/>
            <person name="Guo L."/>
            <person name="Wang C."/>
            <person name="Yin W.B."/>
            <person name="Stadler M."/>
            <person name="Zhang X."/>
            <person name="Liu X."/>
        </authorList>
    </citation>
    <scope>NUCLEOTIDE SEQUENCE [LARGE SCALE GENOMIC DNA]</scope>
    <source>
        <strain evidence="4">W106-1 / CGMCC3.15140</strain>
    </source>
</reference>
<dbReference type="OMA" id="DMSMRTW"/>
<keyword evidence="2" id="KW-0812">Transmembrane</keyword>
<gene>
    <name evidence="3" type="ORF">PFICI_07224</name>
</gene>
<feature type="compositionally biased region" description="Polar residues" evidence="1">
    <location>
        <begin position="71"/>
        <end position="80"/>
    </location>
</feature>
<keyword evidence="2" id="KW-1133">Transmembrane helix</keyword>
<dbReference type="eggNOG" id="ENOG502SHT7">
    <property type="taxonomic scope" value="Eukaryota"/>
</dbReference>
<feature type="compositionally biased region" description="Low complexity" evidence="1">
    <location>
        <begin position="105"/>
        <end position="119"/>
    </location>
</feature>
<keyword evidence="2" id="KW-0472">Membrane</keyword>
<dbReference type="Proteomes" id="UP000030651">
    <property type="component" value="Unassembled WGS sequence"/>
</dbReference>
<dbReference type="AlphaFoldDB" id="W3XA13"/>
<proteinExistence type="predicted"/>
<dbReference type="OrthoDB" id="4721035at2759"/>
<protein>
    <recommendedName>
        <fullName evidence="5">Mcm2 3 5 family protein</fullName>
    </recommendedName>
</protein>
<feature type="compositionally biased region" description="Polar residues" evidence="1">
    <location>
        <begin position="90"/>
        <end position="104"/>
    </location>
</feature>
<feature type="transmembrane region" description="Helical" evidence="2">
    <location>
        <begin position="266"/>
        <end position="292"/>
    </location>
</feature>
<name>W3XA13_PESFW</name>
<feature type="region of interest" description="Disordered" evidence="1">
    <location>
        <begin position="50"/>
        <end position="196"/>
    </location>
</feature>
<evidence type="ECO:0000313" key="3">
    <source>
        <dbReference type="EMBL" id="ETS82222.1"/>
    </source>
</evidence>
<feature type="compositionally biased region" description="Basic and acidic residues" evidence="1">
    <location>
        <begin position="180"/>
        <end position="194"/>
    </location>
</feature>
<feature type="compositionally biased region" description="Polar residues" evidence="1">
    <location>
        <begin position="160"/>
        <end position="177"/>
    </location>
</feature>
<evidence type="ECO:0008006" key="5">
    <source>
        <dbReference type="Google" id="ProtNLM"/>
    </source>
</evidence>
<dbReference type="KEGG" id="pfy:PFICI_07224"/>
<dbReference type="RefSeq" id="XP_007833996.1">
    <property type="nucleotide sequence ID" value="XM_007835805.1"/>
</dbReference>